<comment type="similarity">
    <text evidence="2 9">Belongs to the cyclin family.</text>
</comment>
<dbReference type="Bgee" id="ENSXETG00000028091">
    <property type="expression patterns" value="Expressed in 4-cell stage embryo and 8 other cell types or tissues"/>
</dbReference>
<accession>Q28FP5</accession>
<dbReference type="CDD" id="cd20722">
    <property type="entry name" value="CYCLIN_CCNO_rpt2"/>
    <property type="match status" value="1"/>
</dbReference>
<feature type="domain" description="Cyclin-like" evidence="11">
    <location>
        <begin position="140"/>
        <end position="224"/>
    </location>
</feature>
<proteinExistence type="evidence at transcript level"/>
<evidence type="ECO:0000256" key="4">
    <source>
        <dbReference type="ARBA" id="ARBA00022618"/>
    </source>
</evidence>
<dbReference type="PROSITE" id="PS00292">
    <property type="entry name" value="CYCLINS"/>
    <property type="match status" value="1"/>
</dbReference>
<evidence type="ECO:0000313" key="14">
    <source>
        <dbReference type="Ensembl" id="ENSXETP00000058282"/>
    </source>
</evidence>
<keyword evidence="5" id="KW-0970">Cilium biogenesis/degradation</keyword>
<dbReference type="GO" id="GO:0060271">
    <property type="term" value="P:cilium assembly"/>
    <property type="evidence" value="ECO:0007669"/>
    <property type="project" value="UniProtKB-ARBA"/>
</dbReference>
<dbReference type="GeneTree" id="ENSGT00940000155998"/>
<evidence type="ECO:0000256" key="8">
    <source>
        <dbReference type="ARBA" id="ARBA00056341"/>
    </source>
</evidence>
<dbReference type="InterPro" id="IPR004367">
    <property type="entry name" value="Cyclin_C-dom"/>
</dbReference>
<dbReference type="GO" id="GO:1903251">
    <property type="term" value="P:multi-ciliated epithelial cell differentiation"/>
    <property type="evidence" value="ECO:0007669"/>
    <property type="project" value="UniProtKB-ARBA"/>
</dbReference>
<name>Q28FP5_XENTR</name>
<evidence type="ECO:0000256" key="2">
    <source>
        <dbReference type="ARBA" id="ARBA00008742"/>
    </source>
</evidence>
<dbReference type="AlphaFoldDB" id="Q28FP5"/>
<reference evidence="14" key="2">
    <citation type="journal article" date="2010" name="Science">
        <title>The genome of the Western clawed frog Xenopus tropicalis.</title>
        <authorList>
            <person name="Hellsten U."/>
            <person name="Harland R.M."/>
            <person name="Gilchrist M.J."/>
            <person name="Hendrix D."/>
            <person name="Jurka J."/>
            <person name="Kapitonov V."/>
            <person name="Ovcharenko I."/>
            <person name="Putnam N.H."/>
            <person name="Shu S."/>
            <person name="Taher L."/>
            <person name="Blitz I.L."/>
            <person name="Blumberg B."/>
            <person name="Dichmann D.S."/>
            <person name="Dubchak I."/>
            <person name="Amaya E."/>
            <person name="Detter J.C."/>
            <person name="Fletcher R."/>
            <person name="Gerhard D.S."/>
            <person name="Goodstein D."/>
            <person name="Graves T."/>
            <person name="Grigoriev I.V."/>
            <person name="Grimwood J."/>
            <person name="Kawashima T."/>
            <person name="Lindquist E."/>
            <person name="Lucas S.M."/>
            <person name="Mead P.E."/>
            <person name="Mitros T."/>
            <person name="Ogino H."/>
            <person name="Ohta Y."/>
            <person name="Poliakov A.V."/>
            <person name="Pollet N."/>
            <person name="Robert J."/>
            <person name="Salamov A."/>
            <person name="Sater A.K."/>
            <person name="Schmutz J."/>
            <person name="Terry A."/>
            <person name="Vize P.D."/>
            <person name="Warren W.C."/>
            <person name="Wells D."/>
            <person name="Wills A."/>
            <person name="Wilson R.K."/>
            <person name="Zimmerman L.B."/>
            <person name="Zorn A.M."/>
            <person name="Grainger R."/>
            <person name="Grammer T."/>
            <person name="Khokha M.K."/>
            <person name="Richardson P.M."/>
            <person name="Rokhsar D.S."/>
        </authorList>
    </citation>
    <scope>NUCLEOTIDE SEQUENCE [LARGE SCALE GENOMIC DNA]</scope>
    <source>
        <strain evidence="14">Nigerian</strain>
    </source>
</reference>
<keyword evidence="4" id="KW-0132">Cell division</keyword>
<evidence type="ECO:0000259" key="11">
    <source>
        <dbReference type="SMART" id="SM00385"/>
    </source>
</evidence>
<evidence type="ECO:0000313" key="13">
    <source>
        <dbReference type="EMBL" id="CAJ83839.1"/>
    </source>
</evidence>
<gene>
    <name evidence="14" type="primary">ccno</name>
    <name evidence="13" type="ORF">TGas135n06.1-001</name>
</gene>
<dbReference type="FunCoup" id="Q28FP5">
    <property type="interactions" value="401"/>
</dbReference>
<organism evidence="13">
    <name type="scientific">Xenopus tropicalis</name>
    <name type="common">Western clawed frog</name>
    <name type="synonym">Silurana tropicalis</name>
    <dbReference type="NCBI Taxonomy" id="8364"/>
    <lineage>
        <taxon>Eukaryota</taxon>
        <taxon>Metazoa</taxon>
        <taxon>Chordata</taxon>
        <taxon>Craniata</taxon>
        <taxon>Vertebrata</taxon>
        <taxon>Euteleostomi</taxon>
        <taxon>Amphibia</taxon>
        <taxon>Batrachia</taxon>
        <taxon>Anura</taxon>
        <taxon>Pipoidea</taxon>
        <taxon>Pipidae</taxon>
        <taxon>Xenopodinae</taxon>
        <taxon>Xenopus</taxon>
        <taxon>Silurana</taxon>
    </lineage>
</organism>
<evidence type="ECO:0000256" key="5">
    <source>
        <dbReference type="ARBA" id="ARBA00022794"/>
    </source>
</evidence>
<evidence type="ECO:0000256" key="1">
    <source>
        <dbReference type="ARBA" id="ARBA00004496"/>
    </source>
</evidence>
<dbReference type="Ensembl" id="ENSXETT00000058282">
    <property type="protein sequence ID" value="ENSXETP00000058282"/>
    <property type="gene ID" value="ENSXETG00000028091"/>
</dbReference>
<dbReference type="InterPro" id="IPR013763">
    <property type="entry name" value="Cyclin-like_dom"/>
</dbReference>
<reference evidence="14" key="3">
    <citation type="submission" date="2020-05" db="UniProtKB">
        <authorList>
            <consortium name="Ensembl"/>
        </authorList>
    </citation>
    <scope>IDENTIFICATION</scope>
</reference>
<comment type="function">
    <text evidence="8">Specifically required for generation of multiciliated cells, possibly by promoting a cell cycle state compatible with centriole amplification and maturation. Acts downstream of mcidas to promote mother centriole amplification and maturation in preparation for apical docking.</text>
</comment>
<dbReference type="GO" id="GO:0051301">
    <property type="term" value="P:cell division"/>
    <property type="evidence" value="ECO:0007669"/>
    <property type="project" value="UniProtKB-KW"/>
</dbReference>
<dbReference type="InterPro" id="IPR036915">
    <property type="entry name" value="Cyclin-like_sf"/>
</dbReference>
<dbReference type="InterPro" id="IPR048258">
    <property type="entry name" value="Cyclins_cyclin-box"/>
</dbReference>
<dbReference type="PANTHER" id="PTHR10177">
    <property type="entry name" value="CYCLINS"/>
    <property type="match status" value="1"/>
</dbReference>
<evidence type="ECO:0000256" key="10">
    <source>
        <dbReference type="SAM" id="MobiDB-lite"/>
    </source>
</evidence>
<dbReference type="Pfam" id="PF02984">
    <property type="entry name" value="Cyclin_C"/>
    <property type="match status" value="1"/>
</dbReference>
<sequence>MVTCSMRCTEERLLGAPLDSGKRKRDSVSPGDATPGDRGEGTKRAKYSRHRKQRLELRSCDSGVADLYETPSPSPVAPCPTYEPWDTCPPMSDRLGLQSFRDYGEGCYLFNKSLEDKFLTVDCLAHQPQIKAESRCRLISWLIPVHRHLKLGFESLCLAVSILDRFLACTPVASDCFQLVGVTSLLIACKQVETRPPRVKQLLALCCDAFSREQLCNLECIILLKLHFRLGAPTINFFLQHFSLLRVTSMESSDTELSEATKSLTVARGIAELSLADYAFNSYPPSLMAVCCLEIAERMLCHRNPISVRVSGYQESLIQECVGKIDLLVSLNQDSLHRLLPSQFAVRSIKVEN</sequence>
<feature type="domain" description="Cyclin C-terminal" evidence="12">
    <location>
        <begin position="233"/>
        <end position="353"/>
    </location>
</feature>
<dbReference type="InParanoid" id="Q28FP5"/>
<dbReference type="SMART" id="SM00385">
    <property type="entry name" value="CYCLIN"/>
    <property type="match status" value="2"/>
</dbReference>
<evidence type="ECO:0000256" key="7">
    <source>
        <dbReference type="ARBA" id="ARBA00023306"/>
    </source>
</evidence>
<feature type="domain" description="Cyclin-like" evidence="11">
    <location>
        <begin position="242"/>
        <end position="327"/>
    </location>
</feature>
<dbReference type="InterPro" id="IPR039361">
    <property type="entry name" value="Cyclin"/>
</dbReference>
<dbReference type="FunFam" id="1.10.472.10:FF:000064">
    <property type="entry name" value="Cyclin O"/>
    <property type="match status" value="1"/>
</dbReference>
<dbReference type="Gene3D" id="1.10.472.10">
    <property type="entry name" value="Cyclin-like"/>
    <property type="match status" value="2"/>
</dbReference>
<evidence type="ECO:0000256" key="9">
    <source>
        <dbReference type="RuleBase" id="RU000383"/>
    </source>
</evidence>
<dbReference type="FunFam" id="1.10.472.10:FF:000061">
    <property type="entry name" value="cyclin-O"/>
    <property type="match status" value="1"/>
</dbReference>
<evidence type="ECO:0000256" key="6">
    <source>
        <dbReference type="ARBA" id="ARBA00023127"/>
    </source>
</evidence>
<dbReference type="GO" id="GO:0005737">
    <property type="term" value="C:cytoplasm"/>
    <property type="evidence" value="ECO:0007669"/>
    <property type="project" value="UniProtKB-SubCell"/>
</dbReference>
<dbReference type="SMART" id="SM01332">
    <property type="entry name" value="Cyclin_C"/>
    <property type="match status" value="1"/>
</dbReference>
<feature type="region of interest" description="Disordered" evidence="10">
    <location>
        <begin position="15"/>
        <end position="51"/>
    </location>
</feature>
<dbReference type="SUPFAM" id="SSF47954">
    <property type="entry name" value="Cyclin-like"/>
    <property type="match status" value="2"/>
</dbReference>
<evidence type="ECO:0000259" key="12">
    <source>
        <dbReference type="SMART" id="SM01332"/>
    </source>
</evidence>
<reference evidence="13" key="1">
    <citation type="submission" date="2006-10" db="EMBL/GenBank/DDBJ databases">
        <authorList>
            <person name="Amaya E."/>
            <person name="Ashurst J.L."/>
            <person name="Bonfield J.K."/>
            <person name="Croning M.D.R."/>
            <person name="Chen C-K."/>
            <person name="Davies R.M."/>
            <person name="Francis M.D."/>
            <person name="Garrett N."/>
            <person name="Gilchrist M.J."/>
            <person name="Grafham D.V."/>
            <person name="McLaren S.R."/>
            <person name="Papalopulu N."/>
            <person name="Rogers J."/>
            <person name="Smith J.C."/>
            <person name="Taylor R.G."/>
            <person name="Voigt J."/>
            <person name="Zorn A.M."/>
        </authorList>
    </citation>
    <scope>NUCLEOTIDE SEQUENCE</scope>
</reference>
<dbReference type="CDD" id="cd20536">
    <property type="entry name" value="CYCLIN_CCNO_rpt1"/>
    <property type="match status" value="1"/>
</dbReference>
<dbReference type="Pfam" id="PF00134">
    <property type="entry name" value="Cyclin_N"/>
    <property type="match status" value="1"/>
</dbReference>
<protein>
    <submittedName>
        <fullName evidence="14">Cyclin O</fullName>
    </submittedName>
    <submittedName>
        <fullName evidence="13">Novel protein containing a Cyclin, N-terminal domain</fullName>
    </submittedName>
</protein>
<keyword evidence="3" id="KW-0963">Cytoplasm</keyword>
<keyword evidence="7" id="KW-0131">Cell cycle</keyword>
<dbReference type="Xenbase" id="XB-GENE-979545">
    <property type="gene designation" value="ccno"/>
</dbReference>
<dbReference type="EMBL" id="CR761847">
    <property type="protein sequence ID" value="CAJ83839.1"/>
    <property type="molecule type" value="mRNA"/>
</dbReference>
<keyword evidence="6 9" id="KW-0195">Cyclin</keyword>
<evidence type="ECO:0000256" key="3">
    <source>
        <dbReference type="ARBA" id="ARBA00022490"/>
    </source>
</evidence>
<dbReference type="InterPro" id="IPR006671">
    <property type="entry name" value="Cyclin_N"/>
</dbReference>
<comment type="subcellular location">
    <subcellularLocation>
        <location evidence="1">Cytoplasm</location>
    </subcellularLocation>
</comment>